<comment type="caution">
    <text evidence="2">The sequence shown here is derived from an EMBL/GenBank/DDBJ whole genome shotgun (WGS) entry which is preliminary data.</text>
</comment>
<sequence length="100" mass="10504">MNALNRKTLTASALTLGLLGIFQISVATAGEGHDMPEQSSSAPSHATGNPGQQSQQGSGGQEMDHGSMDHGSMKHEGMDHSKMDSQHKDNEADGNADHHQ</sequence>
<name>A0A0F9VKX7_9ZZZZ</name>
<protein>
    <submittedName>
        <fullName evidence="2">Uncharacterized protein</fullName>
    </submittedName>
</protein>
<feature type="compositionally biased region" description="Basic and acidic residues" evidence="1">
    <location>
        <begin position="62"/>
        <end position="100"/>
    </location>
</feature>
<evidence type="ECO:0000256" key="1">
    <source>
        <dbReference type="SAM" id="MobiDB-lite"/>
    </source>
</evidence>
<proteinExistence type="predicted"/>
<feature type="compositionally biased region" description="Polar residues" evidence="1">
    <location>
        <begin position="37"/>
        <end position="50"/>
    </location>
</feature>
<dbReference type="EMBL" id="LAZR01000331">
    <property type="protein sequence ID" value="KKN74156.1"/>
    <property type="molecule type" value="Genomic_DNA"/>
</dbReference>
<gene>
    <name evidence="2" type="ORF">LCGC14_0393680</name>
</gene>
<accession>A0A0F9VKX7</accession>
<organism evidence="2">
    <name type="scientific">marine sediment metagenome</name>
    <dbReference type="NCBI Taxonomy" id="412755"/>
    <lineage>
        <taxon>unclassified sequences</taxon>
        <taxon>metagenomes</taxon>
        <taxon>ecological metagenomes</taxon>
    </lineage>
</organism>
<feature type="region of interest" description="Disordered" evidence="1">
    <location>
        <begin position="30"/>
        <end position="100"/>
    </location>
</feature>
<reference evidence="2" key="1">
    <citation type="journal article" date="2015" name="Nature">
        <title>Complex archaea that bridge the gap between prokaryotes and eukaryotes.</title>
        <authorList>
            <person name="Spang A."/>
            <person name="Saw J.H."/>
            <person name="Jorgensen S.L."/>
            <person name="Zaremba-Niedzwiedzka K."/>
            <person name="Martijn J."/>
            <person name="Lind A.E."/>
            <person name="van Eijk R."/>
            <person name="Schleper C."/>
            <person name="Guy L."/>
            <person name="Ettema T.J."/>
        </authorList>
    </citation>
    <scope>NUCLEOTIDE SEQUENCE</scope>
</reference>
<dbReference type="AlphaFoldDB" id="A0A0F9VKX7"/>
<evidence type="ECO:0000313" key="2">
    <source>
        <dbReference type="EMBL" id="KKN74156.1"/>
    </source>
</evidence>